<dbReference type="AlphaFoldDB" id="A0A9R1XNP3"/>
<dbReference type="Proteomes" id="UP000235145">
    <property type="component" value="Unassembled WGS sequence"/>
</dbReference>
<evidence type="ECO:0000313" key="3">
    <source>
        <dbReference type="Proteomes" id="UP000235145"/>
    </source>
</evidence>
<dbReference type="PANTHER" id="PTHR33116:SF79">
    <property type="entry name" value="REVERSE TRANSCRIPTASE DOMAIN, ZINC FINGER, CCHC-TYPE-RELATED"/>
    <property type="match status" value="1"/>
</dbReference>
<organism evidence="2 3">
    <name type="scientific">Lactuca sativa</name>
    <name type="common">Garden lettuce</name>
    <dbReference type="NCBI Taxonomy" id="4236"/>
    <lineage>
        <taxon>Eukaryota</taxon>
        <taxon>Viridiplantae</taxon>
        <taxon>Streptophyta</taxon>
        <taxon>Embryophyta</taxon>
        <taxon>Tracheophyta</taxon>
        <taxon>Spermatophyta</taxon>
        <taxon>Magnoliopsida</taxon>
        <taxon>eudicotyledons</taxon>
        <taxon>Gunneridae</taxon>
        <taxon>Pentapetalae</taxon>
        <taxon>asterids</taxon>
        <taxon>campanulids</taxon>
        <taxon>Asterales</taxon>
        <taxon>Asteraceae</taxon>
        <taxon>Cichorioideae</taxon>
        <taxon>Cichorieae</taxon>
        <taxon>Lactucinae</taxon>
        <taxon>Lactuca</taxon>
    </lineage>
</organism>
<comment type="caution">
    <text evidence="2">The sequence shown here is derived from an EMBL/GenBank/DDBJ whole genome shotgun (WGS) entry which is preliminary data.</text>
</comment>
<keyword evidence="1" id="KW-0812">Transmembrane</keyword>
<reference evidence="2 3" key="1">
    <citation type="journal article" date="2017" name="Nat. Commun.">
        <title>Genome assembly with in vitro proximity ligation data and whole-genome triplication in lettuce.</title>
        <authorList>
            <person name="Reyes-Chin-Wo S."/>
            <person name="Wang Z."/>
            <person name="Yang X."/>
            <person name="Kozik A."/>
            <person name="Arikit S."/>
            <person name="Song C."/>
            <person name="Xia L."/>
            <person name="Froenicke L."/>
            <person name="Lavelle D.O."/>
            <person name="Truco M.J."/>
            <person name="Xia R."/>
            <person name="Zhu S."/>
            <person name="Xu C."/>
            <person name="Xu H."/>
            <person name="Xu X."/>
            <person name="Cox K."/>
            <person name="Korf I."/>
            <person name="Meyers B.C."/>
            <person name="Michelmore R.W."/>
        </authorList>
    </citation>
    <scope>NUCLEOTIDE SEQUENCE [LARGE SCALE GENOMIC DNA]</scope>
    <source>
        <strain evidence="3">cv. Salinas</strain>
        <tissue evidence="2">Seedlings</tissue>
    </source>
</reference>
<keyword evidence="1" id="KW-1133">Transmembrane helix</keyword>
<gene>
    <name evidence="2" type="ORF">LSAT_V11C200090540</name>
</gene>
<keyword evidence="3" id="KW-1185">Reference proteome</keyword>
<dbReference type="PANTHER" id="PTHR33116">
    <property type="entry name" value="REVERSE TRANSCRIPTASE ZINC-BINDING DOMAIN-CONTAINING PROTEIN-RELATED-RELATED"/>
    <property type="match status" value="1"/>
</dbReference>
<feature type="transmembrane region" description="Helical" evidence="1">
    <location>
        <begin position="152"/>
        <end position="170"/>
    </location>
</feature>
<accession>A0A9R1XNP3</accession>
<protein>
    <recommendedName>
        <fullName evidence="4">Reverse transcriptase domain-containing protein</fullName>
    </recommendedName>
</protein>
<keyword evidence="1" id="KW-0472">Membrane</keyword>
<evidence type="ECO:0008006" key="4">
    <source>
        <dbReference type="Google" id="ProtNLM"/>
    </source>
</evidence>
<sequence>MEGLNIAMATACEKGIFHGLKIPHSDITISHQFYADDALFMGEWKKSNIMNLARILRCFYISSGLKVNFQKSKVFGIGSSIQETSRWATPLGCEPACLPFTYLGVPIGANMNLQRHWQSIIERFHSKLTSWKAKTLSFGGRLTLIKSVLGNLSTYFFSIFVVPMGVINTLEKIRQKFLWGEMESNKKINWVAWEKVITHKDASGLGLGALRALNLSLITKWWWRYRKDFTGFWCQIIQGLHNLYDKPDTCIAKRTITVVWKSIASIDKN</sequence>
<proteinExistence type="predicted"/>
<evidence type="ECO:0000256" key="1">
    <source>
        <dbReference type="SAM" id="Phobius"/>
    </source>
</evidence>
<dbReference type="EMBL" id="NBSK02000002">
    <property type="protein sequence ID" value="KAJ0219936.1"/>
    <property type="molecule type" value="Genomic_DNA"/>
</dbReference>
<evidence type="ECO:0000313" key="2">
    <source>
        <dbReference type="EMBL" id="KAJ0219936.1"/>
    </source>
</evidence>
<name>A0A9R1XNP3_LACSA</name>